<evidence type="ECO:0000256" key="5">
    <source>
        <dbReference type="SAM" id="SignalP"/>
    </source>
</evidence>
<dbReference type="InterPro" id="IPR038357">
    <property type="entry name" value="KEN_sf"/>
</dbReference>
<dbReference type="Pfam" id="PF06479">
    <property type="entry name" value="Ribonuc_2-5A"/>
    <property type="match status" value="1"/>
</dbReference>
<keyword evidence="2" id="KW-0547">Nucleotide-binding</keyword>
<feature type="region of interest" description="Disordered" evidence="4">
    <location>
        <begin position="34"/>
        <end position="77"/>
    </location>
</feature>
<dbReference type="RefSeq" id="XP_004991683.1">
    <property type="nucleotide sequence ID" value="XM_004991626.1"/>
</dbReference>
<keyword evidence="1 5" id="KW-0732">Signal</keyword>
<dbReference type="Gene3D" id="1.20.1440.180">
    <property type="entry name" value="KEN domain"/>
    <property type="match status" value="1"/>
</dbReference>
<sequence length="1309" mass="142702">MVGCRGSTVAGAALVAVFVCWCMLACAPVTTTHAARTKSTTPAAPTTQAIPPPTTKAATSTKTRSPSPSSSPSSPLAASTAVSVVSPGAGNGVIEYAISCPATEDHHLFLPARSDDVGVCGSVNRGKGGDGGGGGQTGDLTSSASVRDLAALSAPGRHRRGKGSSTRSLSGVARQTKAATAEQMLADHAHQLMIGQQLINNHPSALAATASEEDLRAAQAARTLCADEHVFALLSNGSFCKLDLARPSGVEWCNQYDPIVVTESFENQPNVAIGFEDGSVYLEENGAFASLGVKVSDFPQDFEVEDVRFAKSTTSCMERVGLHSGRVYKACRGQPASGDDEDEVFMLPFTRHAVEGQSKSTGHVLLNLTWTQFVVMDRVLQHEDLQEEDWYHNRVFFATNITHLAFGDPNGVRVWEDTFDAPVVSIIQLRDGSLYQLPHSHFMFDNSNTAPGDKPLIRLVEAAPLIDPNNNAGMLSNLAVLSLPDDSSVPLVAEVDADTRDAGIWVRPAPVHSLSILQGQCEPDDACRQPVAALYAEAVRNARRRQRMAEHRMIEGPTGSYPLAPHAADTRTGQGALAPSPSSSSSLSLVWFIGAGVIAAGGAATAVVLWLRRQQEQQQQRKREEEANLWLQELQLCRANRSHRPRIASAEPYEGLSLHLNRRLGEGADNTIVFEGSFKQGAVAVKVIDLHEFSSPEAELLRSSHSQHVVRYYLDFERQNLKFIVMERCVGNLNTLVQTRQSDGFGQLSKLDITRGMLEGLAYLHTHGIVHRDIKPSNVLIAVRLGRHVPVIADLGLSRRVADDKSLRTAAVGTRGWLAPEVEQGGGQEVKITRAADIYSAGRVVSFLYTKRVKIASDPLSYEETKHLRQALIDRMTASSPADRLSAEECLKHKFCRHGEEKALADALLLSMIEPNRKPTMGEAQLADNVKLSLRDRLGTGAANTAVFAGRRGDTPVAVKCIASQAVDAVREIERLHDAHNHNVIRYYQHHVVHTVTCIVLEKCLCSLSDLVQGGRAGATRVQLSRHAIVEGMLSGLAYLHAHDIVHCDVKPSNVLIAVRHGKHVPVIADFGLSRRLTPDESCHTRNVGTPGWLAPEVDRPGVVHVTPAVDVYAAGMVIAFLYDAQTDSLQPDEQPFIATAEVRRDLVDRMTSKLPQQRPAVAACLAHPFFWDVSEVQQHVKELNDDLQAIKRDAGDKRMSDERRAALTRQLDHAKATLQPLQQSWASWFDDPVLKDHLLVPKKGAKYSTDVLDVIRALRNKVEHIKEVPPQVLSPLEVTRDNLTIFFLERFPALLVHVHSLRAYLQSQ</sequence>
<dbReference type="Gene3D" id="1.10.510.10">
    <property type="entry name" value="Transferase(Phosphotransferase) domain 1"/>
    <property type="match status" value="2"/>
</dbReference>
<evidence type="ECO:0000256" key="2">
    <source>
        <dbReference type="ARBA" id="ARBA00022741"/>
    </source>
</evidence>
<reference evidence="8" key="1">
    <citation type="submission" date="2009-08" db="EMBL/GenBank/DDBJ databases">
        <title>Annotation of Salpingoeca rosetta.</title>
        <authorList>
            <consortium name="The Broad Institute Genome Sequencing Platform"/>
            <person name="Russ C."/>
            <person name="Cuomo C."/>
            <person name="Burger G."/>
            <person name="Gray M.W."/>
            <person name="Holland P.W.H."/>
            <person name="King N."/>
            <person name="Lang F.B.F."/>
            <person name="Roger A.J."/>
            <person name="Ruiz-Trillo I."/>
            <person name="Young S.K."/>
            <person name="Zeng Q."/>
            <person name="Gargeya S."/>
            <person name="Alvarado L."/>
            <person name="Berlin A."/>
            <person name="Chapman S.B."/>
            <person name="Chen Z."/>
            <person name="Freedman E."/>
            <person name="Gellesch M."/>
            <person name="Goldberg J."/>
            <person name="Griggs A."/>
            <person name="Gujja S."/>
            <person name="Heilman E."/>
            <person name="Heiman D."/>
            <person name="Howarth C."/>
            <person name="Mehta T."/>
            <person name="Neiman D."/>
            <person name="Pearson M."/>
            <person name="Roberts A."/>
            <person name="Saif S."/>
            <person name="Shea T."/>
            <person name="Shenoy N."/>
            <person name="Sisk P."/>
            <person name="Stolte C."/>
            <person name="Sykes S."/>
            <person name="White J."/>
            <person name="Yandava C."/>
            <person name="Haas B."/>
            <person name="Nusbaum C."/>
            <person name="Birren B."/>
        </authorList>
    </citation>
    <scope>NUCLEOTIDE SEQUENCE [LARGE SCALE GENOMIC DNA]</scope>
    <source>
        <strain evidence="8">ATCC 50818</strain>
    </source>
</reference>
<evidence type="ECO:0000313" key="8">
    <source>
        <dbReference type="EMBL" id="EGD75762.1"/>
    </source>
</evidence>
<feature type="signal peptide" evidence="5">
    <location>
        <begin position="1"/>
        <end position="34"/>
    </location>
</feature>
<dbReference type="GeneID" id="16072244"/>
<evidence type="ECO:0000256" key="4">
    <source>
        <dbReference type="SAM" id="MobiDB-lite"/>
    </source>
</evidence>
<dbReference type="GO" id="GO:1990604">
    <property type="term" value="C:IRE1-TRAF2-ASK1 complex"/>
    <property type="evidence" value="ECO:0007669"/>
    <property type="project" value="TreeGrafter"/>
</dbReference>
<keyword evidence="8" id="KW-0808">Transferase</keyword>
<dbReference type="OrthoDB" id="63989at2759"/>
<name>F2UGL2_SALR5</name>
<dbReference type="GO" id="GO:0005524">
    <property type="term" value="F:ATP binding"/>
    <property type="evidence" value="ECO:0007669"/>
    <property type="project" value="UniProtKB-KW"/>
</dbReference>
<dbReference type="GO" id="GO:0070059">
    <property type="term" value="P:intrinsic apoptotic signaling pathway in response to endoplasmic reticulum stress"/>
    <property type="evidence" value="ECO:0007669"/>
    <property type="project" value="TreeGrafter"/>
</dbReference>
<feature type="region of interest" description="Disordered" evidence="4">
    <location>
        <begin position="153"/>
        <end position="172"/>
    </location>
</feature>
<dbReference type="GO" id="GO:0036498">
    <property type="term" value="P:IRE1-mediated unfolded protein response"/>
    <property type="evidence" value="ECO:0007669"/>
    <property type="project" value="TreeGrafter"/>
</dbReference>
<feature type="domain" description="KEN" evidence="7">
    <location>
        <begin position="1185"/>
        <end position="1309"/>
    </location>
</feature>
<dbReference type="STRING" id="946362.F2UGL2"/>
<dbReference type="GO" id="GO:0004521">
    <property type="term" value="F:RNA endonuclease activity"/>
    <property type="evidence" value="ECO:0007669"/>
    <property type="project" value="InterPro"/>
</dbReference>
<dbReference type="InterPro" id="IPR000719">
    <property type="entry name" value="Prot_kinase_dom"/>
</dbReference>
<dbReference type="eggNOG" id="KOG1027">
    <property type="taxonomic scope" value="Eukaryota"/>
</dbReference>
<dbReference type="PROSITE" id="PS51392">
    <property type="entry name" value="KEN"/>
    <property type="match status" value="1"/>
</dbReference>
<dbReference type="InterPro" id="IPR010513">
    <property type="entry name" value="KEN_dom"/>
</dbReference>
<dbReference type="Gene3D" id="3.30.200.20">
    <property type="entry name" value="Phosphorylase Kinase, domain 1"/>
    <property type="match status" value="2"/>
</dbReference>
<dbReference type="InterPro" id="IPR011009">
    <property type="entry name" value="Kinase-like_dom_sf"/>
</dbReference>
<dbReference type="PROSITE" id="PS00108">
    <property type="entry name" value="PROTEIN_KINASE_ST"/>
    <property type="match status" value="2"/>
</dbReference>
<keyword evidence="9" id="KW-1185">Reference proteome</keyword>
<feature type="region of interest" description="Disordered" evidence="4">
    <location>
        <begin position="555"/>
        <end position="579"/>
    </location>
</feature>
<evidence type="ECO:0000259" key="6">
    <source>
        <dbReference type="PROSITE" id="PS50011"/>
    </source>
</evidence>
<dbReference type="InParanoid" id="F2UGL2"/>
<dbReference type="KEGG" id="sre:PTSG_12653"/>
<dbReference type="SMART" id="SM00580">
    <property type="entry name" value="PUG"/>
    <property type="match status" value="1"/>
</dbReference>
<protein>
    <submittedName>
        <fullName evidence="8">IRE protein kinase</fullName>
    </submittedName>
</protein>
<evidence type="ECO:0000256" key="3">
    <source>
        <dbReference type="ARBA" id="ARBA00022840"/>
    </source>
</evidence>
<feature type="domain" description="Protein kinase" evidence="6">
    <location>
        <begin position="658"/>
        <end position="1171"/>
    </location>
</feature>
<accession>F2UGL2</accession>
<dbReference type="SMART" id="SM00220">
    <property type="entry name" value="S_TKc"/>
    <property type="match status" value="2"/>
</dbReference>
<dbReference type="GO" id="GO:0006397">
    <property type="term" value="P:mRNA processing"/>
    <property type="evidence" value="ECO:0007669"/>
    <property type="project" value="InterPro"/>
</dbReference>
<gene>
    <name evidence="8" type="ORF">PTSG_12653</name>
</gene>
<dbReference type="PANTHER" id="PTHR13954:SF6">
    <property type="entry name" value="NON-SPECIFIC SERINE_THREONINE PROTEIN KINASE"/>
    <property type="match status" value="1"/>
</dbReference>
<evidence type="ECO:0000313" key="9">
    <source>
        <dbReference type="Proteomes" id="UP000007799"/>
    </source>
</evidence>
<keyword evidence="3" id="KW-0067">ATP-binding</keyword>
<dbReference type="InterPro" id="IPR045133">
    <property type="entry name" value="IRE1/2-like"/>
</dbReference>
<evidence type="ECO:0000259" key="7">
    <source>
        <dbReference type="PROSITE" id="PS51392"/>
    </source>
</evidence>
<dbReference type="PROSITE" id="PS50011">
    <property type="entry name" value="PROTEIN_KINASE_DOM"/>
    <property type="match status" value="1"/>
</dbReference>
<organism evidence="9">
    <name type="scientific">Salpingoeca rosetta (strain ATCC 50818 / BSB-021)</name>
    <dbReference type="NCBI Taxonomy" id="946362"/>
    <lineage>
        <taxon>Eukaryota</taxon>
        <taxon>Choanoflagellata</taxon>
        <taxon>Craspedida</taxon>
        <taxon>Salpingoecidae</taxon>
        <taxon>Salpingoeca</taxon>
    </lineage>
</organism>
<dbReference type="EMBL" id="GL832973">
    <property type="protein sequence ID" value="EGD75762.1"/>
    <property type="molecule type" value="Genomic_DNA"/>
</dbReference>
<dbReference type="SUPFAM" id="SSF56112">
    <property type="entry name" value="Protein kinase-like (PK-like)"/>
    <property type="match status" value="2"/>
</dbReference>
<dbReference type="PANTHER" id="PTHR13954">
    <property type="entry name" value="IRE1-RELATED"/>
    <property type="match status" value="1"/>
</dbReference>
<dbReference type="Proteomes" id="UP000007799">
    <property type="component" value="Unassembled WGS sequence"/>
</dbReference>
<evidence type="ECO:0000256" key="1">
    <source>
        <dbReference type="ARBA" id="ARBA00022729"/>
    </source>
</evidence>
<feature type="chain" id="PRO_5003288635" evidence="5">
    <location>
        <begin position="35"/>
        <end position="1309"/>
    </location>
</feature>
<keyword evidence="8" id="KW-0418">Kinase</keyword>
<proteinExistence type="predicted"/>
<dbReference type="GO" id="GO:0004674">
    <property type="term" value="F:protein serine/threonine kinase activity"/>
    <property type="evidence" value="ECO:0007669"/>
    <property type="project" value="InterPro"/>
</dbReference>
<dbReference type="InterPro" id="IPR008271">
    <property type="entry name" value="Ser/Thr_kinase_AS"/>
</dbReference>
<dbReference type="Pfam" id="PF00069">
    <property type="entry name" value="Pkinase"/>
    <property type="match status" value="2"/>
</dbReference>
<dbReference type="GO" id="GO:0051082">
    <property type="term" value="F:unfolded protein binding"/>
    <property type="evidence" value="ECO:0007669"/>
    <property type="project" value="TreeGrafter"/>
</dbReference>